<keyword evidence="10 15" id="KW-0067">ATP-binding</keyword>
<keyword evidence="7 15" id="KW-0808">Transferase</keyword>
<evidence type="ECO:0000256" key="3">
    <source>
        <dbReference type="ARBA" id="ARBA00010327"/>
    </source>
</evidence>
<comment type="caution">
    <text evidence="16">The sequence shown here is derived from an EMBL/GenBank/DDBJ whole genome shotgun (WGS) entry which is preliminary data.</text>
</comment>
<reference evidence="16 17" key="1">
    <citation type="submission" date="2023-03" db="EMBL/GenBank/DDBJ databases">
        <title>Draft genome sequence of Thalassotalea insulae KCTC 62186T.</title>
        <authorList>
            <person name="Sawabe T."/>
        </authorList>
    </citation>
    <scope>NUCLEOTIDE SEQUENCE [LARGE SCALE GENOMIC DNA]</scope>
    <source>
        <strain evidence="16 17">KCTC 62186</strain>
    </source>
</reference>
<evidence type="ECO:0000256" key="7">
    <source>
        <dbReference type="ARBA" id="ARBA00022679"/>
    </source>
</evidence>
<dbReference type="Proteomes" id="UP001157186">
    <property type="component" value="Unassembled WGS sequence"/>
</dbReference>
<dbReference type="Gene3D" id="1.10.510.10">
    <property type="entry name" value="Transferase(Phosphotransferase) domain 1"/>
    <property type="match status" value="1"/>
</dbReference>
<dbReference type="RefSeq" id="WP_284244278.1">
    <property type="nucleotide sequence ID" value="NZ_BSST01000001.1"/>
</dbReference>
<sequence length="246" mass="28987">MNSPLIVNYCQQKVFQQDNCYCLYDSDQVKNFTPQMFEADYWQQRNAVNGTAQGRGTTYFIQHQQQQWVLRHYYRGGLIGKLIHDSYLFTGYQKTRAAQEFALLSQLAVLGLPAPKPVAYRITRSGLTYQADIISERINHAKDLVALLSEQTLAAASWRAIGHCIQRFHQQGIYHHDLNAHNILIDDQEKIWLIDFDRGEQRKPAQQWQQQNMDRLLRSFNKECLKFSQFHWQPDNWRQLMEGYLS</sequence>
<evidence type="ECO:0000256" key="9">
    <source>
        <dbReference type="ARBA" id="ARBA00022777"/>
    </source>
</evidence>
<comment type="function">
    <text evidence="15">Catalyzes the ATP-dependent phosphorylation of the 3-deoxy-D-manno-octulosonic acid (Kdo) residue in Kdo-lipid IV(A) at the 4-OH position.</text>
</comment>
<feature type="active site" evidence="15">
    <location>
        <position position="177"/>
    </location>
</feature>
<keyword evidence="12 15" id="KW-0472">Membrane</keyword>
<comment type="catalytic activity">
    <reaction evidence="14 15">
        <text>an alpha-Kdo-(2-&gt;6)-lipid IVA + ATP = a 4-O-phospho-alpha-Kdo-(2-&gt;6)-lipid IVA + ADP + H(+)</text>
        <dbReference type="Rhea" id="RHEA:74271"/>
        <dbReference type="ChEBI" id="CHEBI:15378"/>
        <dbReference type="ChEBI" id="CHEBI:30616"/>
        <dbReference type="ChEBI" id="CHEBI:176428"/>
        <dbReference type="ChEBI" id="CHEBI:193140"/>
        <dbReference type="ChEBI" id="CHEBI:456216"/>
        <dbReference type="EC" id="2.7.1.166"/>
    </reaction>
</comment>
<proteinExistence type="inferred from homology"/>
<evidence type="ECO:0000256" key="13">
    <source>
        <dbReference type="ARBA" id="ARBA00029511"/>
    </source>
</evidence>
<keyword evidence="5 15" id="KW-1003">Cell membrane</keyword>
<keyword evidence="11 15" id="KW-0448">Lipopolysaccharide biosynthesis</keyword>
<dbReference type="Pfam" id="PF06293">
    <property type="entry name" value="Kdo"/>
    <property type="match status" value="1"/>
</dbReference>
<comment type="subcellular location">
    <subcellularLocation>
        <location evidence="1 15">Cell inner membrane</location>
        <topology evidence="1 15">Peripheral membrane protein</topology>
        <orientation evidence="1 15">Cytoplasmic side</orientation>
    </subcellularLocation>
</comment>
<evidence type="ECO:0000256" key="14">
    <source>
        <dbReference type="ARBA" id="ARBA00034417"/>
    </source>
</evidence>
<evidence type="ECO:0000256" key="6">
    <source>
        <dbReference type="ARBA" id="ARBA00022519"/>
    </source>
</evidence>
<dbReference type="EC" id="2.7.1.166" evidence="4 15"/>
<accession>A0ABQ6GUQ3</accession>
<keyword evidence="17" id="KW-1185">Reference proteome</keyword>
<dbReference type="EMBL" id="BSST01000001">
    <property type="protein sequence ID" value="GLX78395.1"/>
    <property type="molecule type" value="Genomic_DNA"/>
</dbReference>
<dbReference type="GO" id="GO:0016301">
    <property type="term" value="F:kinase activity"/>
    <property type="evidence" value="ECO:0007669"/>
    <property type="project" value="UniProtKB-KW"/>
</dbReference>
<name>A0ABQ6GUQ3_9GAMM</name>
<evidence type="ECO:0000256" key="5">
    <source>
        <dbReference type="ARBA" id="ARBA00022475"/>
    </source>
</evidence>
<evidence type="ECO:0000256" key="2">
    <source>
        <dbReference type="ARBA" id="ARBA00004713"/>
    </source>
</evidence>
<comment type="similarity">
    <text evidence="3 15">Belongs to the protein kinase superfamily. KdkA/RfaP family.</text>
</comment>
<organism evidence="16 17">
    <name type="scientific">Thalassotalea insulae</name>
    <dbReference type="NCBI Taxonomy" id="2056778"/>
    <lineage>
        <taxon>Bacteria</taxon>
        <taxon>Pseudomonadati</taxon>
        <taxon>Pseudomonadota</taxon>
        <taxon>Gammaproteobacteria</taxon>
        <taxon>Alteromonadales</taxon>
        <taxon>Colwelliaceae</taxon>
        <taxon>Thalassotalea</taxon>
    </lineage>
</organism>
<gene>
    <name evidence="15 16" type="primary">kdkA</name>
    <name evidence="16" type="ORF">tinsulaeT_17350</name>
</gene>
<protein>
    <recommendedName>
        <fullName evidence="13 15">3-deoxy-D-manno-octulosonic acid kinase</fullName>
        <shortName evidence="15">Kdo kinase</shortName>
        <ecNumber evidence="4 15">2.7.1.166</ecNumber>
    </recommendedName>
</protein>
<evidence type="ECO:0000256" key="8">
    <source>
        <dbReference type="ARBA" id="ARBA00022741"/>
    </source>
</evidence>
<evidence type="ECO:0000256" key="10">
    <source>
        <dbReference type="ARBA" id="ARBA00022840"/>
    </source>
</evidence>
<evidence type="ECO:0000256" key="12">
    <source>
        <dbReference type="ARBA" id="ARBA00023136"/>
    </source>
</evidence>
<dbReference type="InterPro" id="IPR011009">
    <property type="entry name" value="Kinase-like_dom_sf"/>
</dbReference>
<keyword evidence="6 15" id="KW-0997">Cell inner membrane</keyword>
<evidence type="ECO:0000256" key="11">
    <source>
        <dbReference type="ARBA" id="ARBA00022985"/>
    </source>
</evidence>
<dbReference type="SUPFAM" id="SSF56112">
    <property type="entry name" value="Protein kinase-like (PK-like)"/>
    <property type="match status" value="1"/>
</dbReference>
<comment type="pathway">
    <text evidence="2 15">Bacterial outer membrane biogenesis; LPS core biosynthesis.</text>
</comment>
<dbReference type="HAMAP" id="MF_00521">
    <property type="entry name" value="KDO_kinase"/>
    <property type="match status" value="1"/>
</dbReference>
<evidence type="ECO:0000256" key="1">
    <source>
        <dbReference type="ARBA" id="ARBA00004515"/>
    </source>
</evidence>
<dbReference type="NCBIfam" id="NF002475">
    <property type="entry name" value="PRK01723.1"/>
    <property type="match status" value="1"/>
</dbReference>
<evidence type="ECO:0000313" key="16">
    <source>
        <dbReference type="EMBL" id="GLX78395.1"/>
    </source>
</evidence>
<dbReference type="InterPro" id="IPR022826">
    <property type="entry name" value="KDO_kinase"/>
</dbReference>
<keyword evidence="9 15" id="KW-0418">Kinase</keyword>
<keyword evidence="8 15" id="KW-0547">Nucleotide-binding</keyword>
<evidence type="ECO:0000256" key="4">
    <source>
        <dbReference type="ARBA" id="ARBA00011988"/>
    </source>
</evidence>
<evidence type="ECO:0000313" key="17">
    <source>
        <dbReference type="Proteomes" id="UP001157186"/>
    </source>
</evidence>
<evidence type="ECO:0000256" key="15">
    <source>
        <dbReference type="HAMAP-Rule" id="MF_00521"/>
    </source>
</evidence>